<dbReference type="Proteomes" id="UP000681720">
    <property type="component" value="Unassembled WGS sequence"/>
</dbReference>
<sequence>LTDHRIEFSRWWTLEFKAVKFPTIANTTVFDYYIDPETKKFELWSKKVPKFELDPAIPLQSALVPTPETVRIRYWMDLLMERGYPVMLVGGAGSGKTVIVNDKLESLNNELWTVVNVPFNYYTSSEMLQSILEKPLERKAGRNYGPPGNKRLVYFIDDMNMPEMDKYYTVQAHTILRQYLDYKHWYDRQKLTLRDIHNCQYVACMNPTAGNFTIDSRIQRHFAVFAVSFPGQDSLRTIYNSILSQHLAAPHHTPFT</sequence>
<proteinExistence type="predicted"/>
<comment type="caution">
    <text evidence="2">The sequence shown here is derived from an EMBL/GenBank/DDBJ whole genome shotgun (WGS) entry which is preliminary data.</text>
</comment>
<dbReference type="EMBL" id="CAJOBJ010333503">
    <property type="protein sequence ID" value="CAF5185900.1"/>
    <property type="molecule type" value="Genomic_DNA"/>
</dbReference>
<dbReference type="InterPro" id="IPR026983">
    <property type="entry name" value="DHC"/>
</dbReference>
<dbReference type="PANTHER" id="PTHR45703">
    <property type="entry name" value="DYNEIN HEAVY CHAIN"/>
    <property type="match status" value="1"/>
</dbReference>
<dbReference type="GO" id="GO:0007018">
    <property type="term" value="P:microtubule-based movement"/>
    <property type="evidence" value="ECO:0007669"/>
    <property type="project" value="InterPro"/>
</dbReference>
<dbReference type="GO" id="GO:0045505">
    <property type="term" value="F:dynein intermediate chain binding"/>
    <property type="evidence" value="ECO:0007669"/>
    <property type="project" value="InterPro"/>
</dbReference>
<dbReference type="EMBL" id="CAJOBH010234828">
    <property type="protein sequence ID" value="CAF5086266.1"/>
    <property type="molecule type" value="Genomic_DNA"/>
</dbReference>
<dbReference type="GO" id="GO:0051959">
    <property type="term" value="F:dynein light intermediate chain binding"/>
    <property type="evidence" value="ECO:0007669"/>
    <property type="project" value="InterPro"/>
</dbReference>
<feature type="non-terminal residue" evidence="2">
    <location>
        <position position="256"/>
    </location>
</feature>
<dbReference type="SUPFAM" id="SSF52540">
    <property type="entry name" value="P-loop containing nucleoside triphosphate hydrolases"/>
    <property type="match status" value="1"/>
</dbReference>
<protein>
    <recommendedName>
        <fullName evidence="1">Dynein heavy chain AAA 5 extension domain-containing protein</fullName>
    </recommendedName>
</protein>
<gene>
    <name evidence="2" type="ORF">BYL167_LOCUS62555</name>
    <name evidence="3" type="ORF">GIL414_LOCUS71052</name>
</gene>
<name>A0A8S3EUX6_9BILA</name>
<evidence type="ECO:0000313" key="2">
    <source>
        <dbReference type="EMBL" id="CAF5086266.1"/>
    </source>
</evidence>
<feature type="domain" description="Dynein heavy chain AAA 5 extension" evidence="1">
    <location>
        <begin position="2"/>
        <end position="45"/>
    </location>
</feature>
<dbReference type="Gene3D" id="1.20.920.30">
    <property type="match status" value="1"/>
</dbReference>
<organism evidence="2 4">
    <name type="scientific">Rotaria magnacalcarata</name>
    <dbReference type="NCBI Taxonomy" id="392030"/>
    <lineage>
        <taxon>Eukaryota</taxon>
        <taxon>Metazoa</taxon>
        <taxon>Spiralia</taxon>
        <taxon>Gnathifera</taxon>
        <taxon>Rotifera</taxon>
        <taxon>Eurotatoria</taxon>
        <taxon>Bdelloidea</taxon>
        <taxon>Philodinida</taxon>
        <taxon>Philodinidae</taxon>
        <taxon>Rotaria</taxon>
    </lineage>
</organism>
<evidence type="ECO:0000259" key="1">
    <source>
        <dbReference type="Pfam" id="PF17852"/>
    </source>
</evidence>
<reference evidence="2" key="1">
    <citation type="submission" date="2021-02" db="EMBL/GenBank/DDBJ databases">
        <authorList>
            <person name="Nowell W R."/>
        </authorList>
    </citation>
    <scope>NUCLEOTIDE SEQUENCE</scope>
</reference>
<dbReference type="InterPro" id="IPR041466">
    <property type="entry name" value="Dynein_AAA5_ext"/>
</dbReference>
<feature type="non-terminal residue" evidence="2">
    <location>
        <position position="1"/>
    </location>
</feature>
<evidence type="ECO:0000313" key="3">
    <source>
        <dbReference type="EMBL" id="CAF5185900.1"/>
    </source>
</evidence>
<evidence type="ECO:0000313" key="4">
    <source>
        <dbReference type="Proteomes" id="UP000681967"/>
    </source>
</evidence>
<dbReference type="Proteomes" id="UP000681967">
    <property type="component" value="Unassembled WGS sequence"/>
</dbReference>
<dbReference type="Gene3D" id="3.40.50.300">
    <property type="entry name" value="P-loop containing nucleotide triphosphate hydrolases"/>
    <property type="match status" value="1"/>
</dbReference>
<dbReference type="GO" id="GO:0030286">
    <property type="term" value="C:dynein complex"/>
    <property type="evidence" value="ECO:0007669"/>
    <property type="project" value="InterPro"/>
</dbReference>
<dbReference type="InterPro" id="IPR027417">
    <property type="entry name" value="P-loop_NTPase"/>
</dbReference>
<dbReference type="AlphaFoldDB" id="A0A8S3EUX6"/>
<dbReference type="Pfam" id="PF12775">
    <property type="entry name" value="AAA_7"/>
    <property type="match status" value="1"/>
</dbReference>
<dbReference type="Pfam" id="PF17852">
    <property type="entry name" value="Dynein_AAA_lid"/>
    <property type="match status" value="1"/>
</dbReference>
<accession>A0A8S3EUX6</accession>
<dbReference type="PANTHER" id="PTHR45703:SF8">
    <property type="entry name" value="DYNEINS HEAVY CHAIN"/>
    <property type="match status" value="1"/>
</dbReference>
<dbReference type="Gene3D" id="1.10.472.130">
    <property type="match status" value="1"/>
</dbReference>